<dbReference type="AlphaFoldDB" id="K5VHZ6"/>
<reference evidence="4 5" key="1">
    <citation type="journal article" date="2012" name="BMC Genomics">
        <title>Comparative genomics of the white-rot fungi, Phanerochaete carnosa and P. chrysosporium, to elucidate the genetic basis of the distinct wood types they colonize.</title>
        <authorList>
            <person name="Suzuki H."/>
            <person name="MacDonald J."/>
            <person name="Syed K."/>
            <person name="Salamov A."/>
            <person name="Hori C."/>
            <person name="Aerts A."/>
            <person name="Henrissat B."/>
            <person name="Wiebenga A."/>
            <person name="vanKuyk P.A."/>
            <person name="Barry K."/>
            <person name="Lindquist E."/>
            <person name="LaButti K."/>
            <person name="Lapidus A."/>
            <person name="Lucas S."/>
            <person name="Coutinho P."/>
            <person name="Gong Y."/>
            <person name="Samejima M."/>
            <person name="Mahadevan R."/>
            <person name="Abou-Zaid M."/>
            <person name="de Vries R.P."/>
            <person name="Igarashi K."/>
            <person name="Yadav J.S."/>
            <person name="Grigoriev I.V."/>
            <person name="Master E.R."/>
        </authorList>
    </citation>
    <scope>NUCLEOTIDE SEQUENCE [LARGE SCALE GENOMIC DNA]</scope>
    <source>
        <strain evidence="4 5">HHB-10118-sp</strain>
    </source>
</reference>
<feature type="region of interest" description="Disordered" evidence="1">
    <location>
        <begin position="956"/>
        <end position="1078"/>
    </location>
</feature>
<dbReference type="HOGENOM" id="CLU_286532_0_0_1"/>
<evidence type="ECO:0000256" key="2">
    <source>
        <dbReference type="SAM" id="Phobius"/>
    </source>
</evidence>
<sequence>MADSVHEIDKDKIENYKDDIDTLLVFAGLYSAVLSAFVVESYTDLQPDPNTQITFLLERIANQTQSYTITSGTLNSTAEPPPVFPRFSAPLWAVRVNGLWFASLIVSLATASFSMLVKQWLREYLAVEYTAPQERLRARQYRKPGVEKWKVLEIAAMLPMLLQLSLGLFFIGLCIFTTNIDERMGLTSVPLICGWAFLFIATTLAPLVSPRCPYKMPLFKSVMRATRMRITMKMRRSLASILARVVTAIRPSLQEPEVFEYSGQEVKQKQTDIGEDEEEDQVVTRDQDDKDILLSMDAIMADDNLLPAVWDIFKQRSYSPAQSLPFVAELLLNRVGAEANYLRSIRPRCVPDLTPLSRRAWIAFTEMLADLAGRRGSNGPLNPTSPDWLYKAVLLLLSTSRYPHHSSALACLRNLLGDASGSFAGVKMFAQWITPRYREQEFDLRPLFDRLHLASEQDATQDNKEILLSIALILANNNLLPTVLRMLRQATHVPTRSLSVITHLIVGHLGTDAEHLLPTRLRAVPDLTSMPSQAWDTLMEMLANLADRREDDGPLLVSSPDWLHKTALLLLSTSPHPLPKSAVACLRGLLADEEGFTAAHSIATWIIPGVDEKPFVFSPLFDRLHPVYEASGQDSGCLYAILFMYAELLRPYRSGSFGEQPQSLYTVLSQEPELFEKQSARPILDDIWNLIHLVSPFDSNDDSPHTLEGQDESSHILWEFSDRMGRRGDATASLAAFWGRLESAYFALSQTFPSLHHFTHAPRAYMLQLCMDAFSGSQEQEKMLDNSTSTAQLYAGDAFDDTERFYTTSMVRFCYLHLRLYAECIENGPPTAIALPLSDQATTATVPKPATWTSLWNAINAALRKYFVETKWDIGYEEFYYHLRTLRTPSELLAEDRRLAGECLDVMQSVERSSDTSSPDASAREPAFPDELITALGFLILPQDVSKYPRLVKLQEHERPGSPRPVTGPTSGSANTPSTRDAIESSPSSRPAIQSPQVVPLREKPSSMKSNGRSRHIDRDAKESQVGVGGTRRRASTVEGPTNEGPHAGRRDTATRRKVRFVVPDEGTSEEDDTGERD</sequence>
<feature type="transmembrane region" description="Helical" evidence="2">
    <location>
        <begin position="20"/>
        <end position="39"/>
    </location>
</feature>
<protein>
    <recommendedName>
        <fullName evidence="3">DUF6535 domain-containing protein</fullName>
    </recommendedName>
</protein>
<dbReference type="InParanoid" id="K5VHZ6"/>
<keyword evidence="5" id="KW-1185">Reference proteome</keyword>
<dbReference type="KEGG" id="pco:PHACADRAFT_212798"/>
<evidence type="ECO:0000259" key="3">
    <source>
        <dbReference type="Pfam" id="PF20153"/>
    </source>
</evidence>
<name>K5VHZ6_PHACS</name>
<dbReference type="EMBL" id="JH930477">
    <property type="protein sequence ID" value="EKM50873.1"/>
    <property type="molecule type" value="Genomic_DNA"/>
</dbReference>
<dbReference type="GeneID" id="18913285"/>
<accession>K5VHZ6</accession>
<evidence type="ECO:0000313" key="4">
    <source>
        <dbReference type="EMBL" id="EKM50873.1"/>
    </source>
</evidence>
<dbReference type="InterPro" id="IPR045338">
    <property type="entry name" value="DUF6535"/>
</dbReference>
<evidence type="ECO:0000313" key="5">
    <source>
        <dbReference type="Proteomes" id="UP000008370"/>
    </source>
</evidence>
<gene>
    <name evidence="4" type="ORF">PHACADRAFT_212798</name>
</gene>
<keyword evidence="2" id="KW-1133">Transmembrane helix</keyword>
<feature type="transmembrane region" description="Helical" evidence="2">
    <location>
        <begin position="184"/>
        <end position="208"/>
    </location>
</feature>
<dbReference type="RefSeq" id="XP_007400040.1">
    <property type="nucleotide sequence ID" value="XM_007399978.1"/>
</dbReference>
<dbReference type="Pfam" id="PF20153">
    <property type="entry name" value="DUF6535"/>
    <property type="match status" value="1"/>
</dbReference>
<keyword evidence="2" id="KW-0812">Transmembrane</keyword>
<proteinExistence type="predicted"/>
<feature type="compositionally biased region" description="Polar residues" evidence="1">
    <location>
        <begin position="968"/>
        <end position="997"/>
    </location>
</feature>
<organism evidence="4 5">
    <name type="scientific">Phanerochaete carnosa (strain HHB-10118-sp)</name>
    <name type="common">White-rot fungus</name>
    <name type="synonym">Peniophora carnosa</name>
    <dbReference type="NCBI Taxonomy" id="650164"/>
    <lineage>
        <taxon>Eukaryota</taxon>
        <taxon>Fungi</taxon>
        <taxon>Dikarya</taxon>
        <taxon>Basidiomycota</taxon>
        <taxon>Agaricomycotina</taxon>
        <taxon>Agaricomycetes</taxon>
        <taxon>Polyporales</taxon>
        <taxon>Phanerochaetaceae</taxon>
        <taxon>Phanerochaete</taxon>
    </lineage>
</organism>
<dbReference type="Proteomes" id="UP000008370">
    <property type="component" value="Unassembled WGS sequence"/>
</dbReference>
<keyword evidence="2" id="KW-0472">Membrane</keyword>
<feature type="transmembrane region" description="Helical" evidence="2">
    <location>
        <begin position="98"/>
        <end position="117"/>
    </location>
</feature>
<feature type="transmembrane region" description="Helical" evidence="2">
    <location>
        <begin position="151"/>
        <end position="178"/>
    </location>
</feature>
<feature type="domain" description="DUF6535" evidence="3">
    <location>
        <begin position="2"/>
        <end position="177"/>
    </location>
</feature>
<dbReference type="OrthoDB" id="10547122at2759"/>
<evidence type="ECO:0000256" key="1">
    <source>
        <dbReference type="SAM" id="MobiDB-lite"/>
    </source>
</evidence>
<feature type="compositionally biased region" description="Acidic residues" evidence="1">
    <location>
        <begin position="1067"/>
        <end position="1078"/>
    </location>
</feature>